<organism evidence="1 2">
    <name type="scientific">Colletotrichum abscissum</name>
    <dbReference type="NCBI Taxonomy" id="1671311"/>
    <lineage>
        <taxon>Eukaryota</taxon>
        <taxon>Fungi</taxon>
        <taxon>Dikarya</taxon>
        <taxon>Ascomycota</taxon>
        <taxon>Pezizomycotina</taxon>
        <taxon>Sordariomycetes</taxon>
        <taxon>Hypocreomycetidae</taxon>
        <taxon>Glomerellales</taxon>
        <taxon>Glomerellaceae</taxon>
        <taxon>Colletotrichum</taxon>
        <taxon>Colletotrichum acutatum species complex</taxon>
    </lineage>
</organism>
<dbReference type="EMBL" id="SDAQ01000230">
    <property type="protein sequence ID" value="KAI3529273.1"/>
    <property type="molecule type" value="Genomic_DNA"/>
</dbReference>
<evidence type="ECO:0000313" key="1">
    <source>
        <dbReference type="EMBL" id="KAI3529273.1"/>
    </source>
</evidence>
<proteinExistence type="predicted"/>
<dbReference type="OrthoDB" id="10539703at2759"/>
<evidence type="ECO:0000313" key="2">
    <source>
        <dbReference type="Proteomes" id="UP001056436"/>
    </source>
</evidence>
<reference evidence="1" key="1">
    <citation type="submission" date="2019-01" db="EMBL/GenBank/DDBJ databases">
        <title>Colletotrichum abscissum LGMF1257.</title>
        <authorList>
            <person name="Baroncelli R."/>
        </authorList>
    </citation>
    <scope>NUCLEOTIDE SEQUENCE</scope>
    <source>
        <strain evidence="1">Ca142</strain>
    </source>
</reference>
<name>A0A9P9X0B6_9PEZI</name>
<dbReference type="Proteomes" id="UP001056436">
    <property type="component" value="Unassembled WGS sequence"/>
</dbReference>
<gene>
    <name evidence="1" type="ORF">CABS02_14876</name>
</gene>
<dbReference type="AlphaFoldDB" id="A0A9P9X0B6"/>
<keyword evidence="2" id="KW-1185">Reference proteome</keyword>
<sequence length="132" mass="15704">MGRFFFSTLLATRIVGDFMIWVFRSGPLWAILGSKKHTRYPPLPQGPFGTLWRGPLEARRADTRRRRSHRQTRLLWPFRPCQWPLMRPFSISFFISRIHNFYHTIWYPTLCLSFVRGNTLCVFLLPERSGAM</sequence>
<comment type="caution">
    <text evidence="1">The sequence shown here is derived from an EMBL/GenBank/DDBJ whole genome shotgun (WGS) entry which is preliminary data.</text>
</comment>
<protein>
    <submittedName>
        <fullName evidence="1">Uncharacterized protein</fullName>
    </submittedName>
</protein>
<accession>A0A9P9X0B6</accession>